<reference evidence="3" key="1">
    <citation type="submission" date="2022-03" db="EMBL/GenBank/DDBJ databases">
        <title>Aurantimonas Liuensis sp. Nov., isolated from the hadal seawater of the Mariana Trench.</title>
        <authorList>
            <person name="Liu R."/>
        </authorList>
    </citation>
    <scope>NUCLEOTIDE SEQUENCE</scope>
    <source>
        <strain evidence="3">LRZ36</strain>
    </source>
</reference>
<evidence type="ECO:0000256" key="1">
    <source>
        <dbReference type="SAM" id="MobiDB-lite"/>
    </source>
</evidence>
<feature type="region of interest" description="Disordered" evidence="1">
    <location>
        <begin position="82"/>
        <end position="110"/>
    </location>
</feature>
<feature type="transmembrane region" description="Helical" evidence="2">
    <location>
        <begin position="47"/>
        <end position="73"/>
    </location>
</feature>
<dbReference type="AlphaFoldDB" id="A0A9X2KFR7"/>
<keyword evidence="2" id="KW-0812">Transmembrane</keyword>
<name>A0A9X2KFR7_9HYPH</name>
<sequence>MDDQETGPGERPRARGQRISLFGRELPLPASRSWRIALGSALVGGGILGFLPILGFWMIPLGLLVLSVDLIFVRRWRRRTTVKWGRSRSPRSPLGTAGESARGPGTPPPA</sequence>
<dbReference type="RefSeq" id="WP_253964507.1">
    <property type="nucleotide sequence ID" value="NZ_JALHBS010000062.1"/>
</dbReference>
<evidence type="ECO:0000256" key="2">
    <source>
        <dbReference type="SAM" id="Phobius"/>
    </source>
</evidence>
<comment type="caution">
    <text evidence="3">The sequence shown here is derived from an EMBL/GenBank/DDBJ whole genome shotgun (WGS) entry which is preliminary data.</text>
</comment>
<evidence type="ECO:0000313" key="4">
    <source>
        <dbReference type="Proteomes" id="UP001155220"/>
    </source>
</evidence>
<protein>
    <submittedName>
        <fullName evidence="3">Uncharacterized protein</fullName>
    </submittedName>
</protein>
<dbReference type="Proteomes" id="UP001155220">
    <property type="component" value="Unassembled WGS sequence"/>
</dbReference>
<dbReference type="EMBL" id="JALHBS010000062">
    <property type="protein sequence ID" value="MCP3055661.1"/>
    <property type="molecule type" value="Genomic_DNA"/>
</dbReference>
<gene>
    <name evidence="3" type="ORF">MJ956_10970</name>
</gene>
<proteinExistence type="predicted"/>
<organism evidence="3 4">
    <name type="scientific">Aurantimonas marianensis</name>
    <dbReference type="NCBI Taxonomy" id="2920428"/>
    <lineage>
        <taxon>Bacteria</taxon>
        <taxon>Pseudomonadati</taxon>
        <taxon>Pseudomonadota</taxon>
        <taxon>Alphaproteobacteria</taxon>
        <taxon>Hyphomicrobiales</taxon>
        <taxon>Aurantimonadaceae</taxon>
        <taxon>Aurantimonas</taxon>
    </lineage>
</organism>
<keyword evidence="4" id="KW-1185">Reference proteome</keyword>
<evidence type="ECO:0000313" key="3">
    <source>
        <dbReference type="EMBL" id="MCP3055661.1"/>
    </source>
</evidence>
<keyword evidence="2" id="KW-1133">Transmembrane helix</keyword>
<accession>A0A9X2KFR7</accession>
<keyword evidence="2" id="KW-0472">Membrane</keyword>